<dbReference type="RefSeq" id="WP_028354610.1">
    <property type="nucleotide sequence ID" value="NZ_NEVT01000002.1"/>
</dbReference>
<dbReference type="InterPro" id="IPR050483">
    <property type="entry name" value="CoA-transferase_III_domain"/>
</dbReference>
<dbReference type="PANTHER" id="PTHR48207">
    <property type="entry name" value="SUCCINATE--HYDROXYMETHYLGLUTARATE COA-TRANSFERASE"/>
    <property type="match status" value="1"/>
</dbReference>
<dbReference type="EMBL" id="NEVT01000002">
    <property type="protein sequence ID" value="OZI82600.1"/>
    <property type="molecule type" value="Genomic_DNA"/>
</dbReference>
<keyword evidence="1 2" id="KW-0808">Transferase</keyword>
<comment type="caution">
    <text evidence="2">The sequence shown here is derived from an EMBL/GenBank/DDBJ whole genome shotgun (WGS) entry which is preliminary data.</text>
</comment>
<dbReference type="InterPro" id="IPR023606">
    <property type="entry name" value="CoA-Trfase_III_dom_1_sf"/>
</dbReference>
<dbReference type="PANTHER" id="PTHR48207:SF3">
    <property type="entry name" value="SUCCINATE--HYDROXYMETHYLGLUTARATE COA-TRANSFERASE"/>
    <property type="match status" value="1"/>
</dbReference>
<proteinExistence type="predicted"/>
<dbReference type="SUPFAM" id="SSF89796">
    <property type="entry name" value="CoA-transferase family III (CaiB/BaiF)"/>
    <property type="match status" value="1"/>
</dbReference>
<evidence type="ECO:0000313" key="2">
    <source>
        <dbReference type="EMBL" id="OZI82600.1"/>
    </source>
</evidence>
<name>A0A261W9F8_9BORD</name>
<sequence length="408" mass="43351">MGALSGLRVLDLSRVLAGPWCAQTLADLGAEVVKVERTGAGDDTRAWGPPWHSTPSGGERDSAYFLSANRNKQSIAVDFSRPEGAALVRQMATRCDVLVENFKVGSLARYGLSYEDLAPLNPRLVYCSITGFGQHGPYAQRAGYDFLIQGMGGLMSITGIPDGQPGAGPQKVGVALTDLLTGMYAATGILAAVMESRATGQGQHLDVALLDVQIASLANQAMNYLVGGTAPGRLGNAHPNIVPYQDFRTRDGYLILAVGNDLQFRRFCQVCGQAAWADDPRFATNPARIAHRDELVASIAAAMVRHDTADWIAKLEAAGVPCGPINTIAQAFADEHVVQRQAQVSIASARKGQVPSVANPIRLSRTPVEYRHAPPGLGQDTRQVLGELLAMTPGDIDRLMEQGVVAGS</sequence>
<dbReference type="Proteomes" id="UP000215633">
    <property type="component" value="Unassembled WGS sequence"/>
</dbReference>
<dbReference type="AlphaFoldDB" id="A0A261W9F8"/>
<dbReference type="InterPro" id="IPR044855">
    <property type="entry name" value="CoA-Trfase_III_dom3_sf"/>
</dbReference>
<protein>
    <submittedName>
        <fullName evidence="2">CoA transferase</fullName>
    </submittedName>
</protein>
<dbReference type="Gene3D" id="3.30.1540.10">
    <property type="entry name" value="formyl-coa transferase, domain 3"/>
    <property type="match status" value="1"/>
</dbReference>
<keyword evidence="3" id="KW-1185">Reference proteome</keyword>
<organism evidence="2 3">
    <name type="scientific">Bordetella genomosp. 2</name>
    <dbReference type="NCBI Taxonomy" id="1983456"/>
    <lineage>
        <taxon>Bacteria</taxon>
        <taxon>Pseudomonadati</taxon>
        <taxon>Pseudomonadota</taxon>
        <taxon>Betaproteobacteria</taxon>
        <taxon>Burkholderiales</taxon>
        <taxon>Alcaligenaceae</taxon>
        <taxon>Bordetella</taxon>
    </lineage>
</organism>
<reference evidence="3" key="1">
    <citation type="submission" date="2017-05" db="EMBL/GenBank/DDBJ databases">
        <title>Complete and WGS of Bordetella genogroups.</title>
        <authorList>
            <person name="Spilker T."/>
            <person name="Lipuma J."/>
        </authorList>
    </citation>
    <scope>NUCLEOTIDE SEQUENCE [LARGE SCALE GENOMIC DNA]</scope>
    <source>
        <strain evidence="3">AU8256</strain>
    </source>
</reference>
<dbReference type="Pfam" id="PF02515">
    <property type="entry name" value="CoA_transf_3"/>
    <property type="match status" value="1"/>
</dbReference>
<dbReference type="InterPro" id="IPR003673">
    <property type="entry name" value="CoA-Trfase_fam_III"/>
</dbReference>
<gene>
    <name evidence="2" type="ORF">CAL24_01625</name>
</gene>
<evidence type="ECO:0000256" key="1">
    <source>
        <dbReference type="ARBA" id="ARBA00022679"/>
    </source>
</evidence>
<dbReference type="Gene3D" id="3.40.50.10540">
    <property type="entry name" value="Crotonobetainyl-coa:carnitine coa-transferase, domain 1"/>
    <property type="match status" value="1"/>
</dbReference>
<evidence type="ECO:0000313" key="3">
    <source>
        <dbReference type="Proteomes" id="UP000215633"/>
    </source>
</evidence>
<accession>A0A261W9F8</accession>
<dbReference type="GO" id="GO:0008410">
    <property type="term" value="F:CoA-transferase activity"/>
    <property type="evidence" value="ECO:0007669"/>
    <property type="project" value="TreeGrafter"/>
</dbReference>